<dbReference type="KEGG" id="xtr:100379941"/>
<dbReference type="Pfam" id="PF15391">
    <property type="entry name" value="DUF4614"/>
    <property type="match status" value="1"/>
</dbReference>
<dbReference type="GeneTree" id="ENSGT00390000002505"/>
<dbReference type="CTD" id="110500617"/>
<reference evidence="5 6" key="3">
    <citation type="submission" date="2025-04" db="UniProtKB">
        <authorList>
            <consortium name="RefSeq"/>
        </authorList>
    </citation>
    <scope>IDENTIFICATION</scope>
    <source>
        <strain evidence="5 6">Nigerian</strain>
        <tissue evidence="5 6">Liver and blood</tissue>
    </source>
</reference>
<evidence type="ECO:0000259" key="2">
    <source>
        <dbReference type="Pfam" id="PF15391"/>
    </source>
</evidence>
<feature type="compositionally biased region" description="Basic and acidic residues" evidence="1">
    <location>
        <begin position="151"/>
        <end position="161"/>
    </location>
</feature>
<gene>
    <name evidence="7" type="primary">c1h19orf44</name>
    <name evidence="3 5 6" type="synonym">c19orf44</name>
</gene>
<dbReference type="AlphaFoldDB" id="F6Q2E6"/>
<dbReference type="Proteomes" id="UP000008143">
    <property type="component" value="Chromosome 1"/>
</dbReference>
<dbReference type="GeneID" id="100379941"/>
<dbReference type="eggNOG" id="ENOG502RMHR">
    <property type="taxonomic scope" value="Eukaryota"/>
</dbReference>
<feature type="compositionally biased region" description="Basic and acidic residues" evidence="1">
    <location>
        <begin position="467"/>
        <end position="481"/>
    </location>
</feature>
<dbReference type="RefSeq" id="XP_002942253.1">
    <property type="nucleotide sequence ID" value="XM_002942207.5"/>
</dbReference>
<dbReference type="InterPro" id="IPR040120">
    <property type="entry name" value="C19orf44-like"/>
</dbReference>
<sequence>MTIAGMRSSALARAQAQLSGKRVPVKPKDSTDELKEYMNALNKKANVLKLSQPSIADLNESVLETEQDKGTESPHQASGTQSRFLKKKPPNENKPKVTKSTEIATKGTALVTHLAPVKSKAPTSAALRRLAEFEERHKLRKQELDNSENDSDLRISDERPFSARSSSELSARGFRFLKKKSDTTDPEPKKREPPNWSRPGDGRRVALESEEEEIHQLVGSSVEMSESTERLWKVPKPPRTPSPPSKGTPRRNLHRSPSALGFTSPRQTPSRYFSRTPSPPSHRARMPLHSARSLSRLGSRSPSPSIRSSVTNHSFSPRARLSRRSRTPMSQRSDLRSLDELFSRTEDVSSASSIDFKLNILSLDDLAPALDTQKVEEEERGNNNYPTDRNLHTAAIEKGPVQSKKVQPLVQPKSSHEKSAAAEVETANEDSEISEYLLSDLSVSHERHSKPEHKYTVQSDYTDDFEESMHTETSKSIHSESDSSASLTSSSRRGGSSPHGSYTNRSKHHQTKRRADKVQKITIKETWVQTSEPELGYYWPLGTSDLRLSSAPVFLEPASIARHAVSPEVIESLTTYSPMALALNDMLKQQLLLTQTFVDMARQLHLSTVRSLEAEVYHYTTLEDTKKYIRHQKSLKMKQDIDISTDQALA</sequence>
<feature type="domain" description="DUF4614" evidence="2">
    <location>
        <begin position="459"/>
        <end position="634"/>
    </location>
</feature>
<evidence type="ECO:0000313" key="4">
    <source>
        <dbReference type="Proteomes" id="UP000008143"/>
    </source>
</evidence>
<protein>
    <submittedName>
        <fullName evidence="3">Chromosome 19 open reading frame 44</fullName>
    </submittedName>
    <submittedName>
        <fullName evidence="5 6">Uncharacterized protein C19orf44 homolog</fullName>
    </submittedName>
</protein>
<feature type="compositionally biased region" description="Basic residues" evidence="1">
    <location>
        <begin position="505"/>
        <end position="515"/>
    </location>
</feature>
<feature type="region of interest" description="Disordered" evidence="1">
    <location>
        <begin position="137"/>
        <end position="333"/>
    </location>
</feature>
<feature type="region of interest" description="Disordered" evidence="1">
    <location>
        <begin position="59"/>
        <end position="124"/>
    </location>
</feature>
<feature type="region of interest" description="Disordered" evidence="1">
    <location>
        <begin position="396"/>
        <end position="432"/>
    </location>
</feature>
<reference evidence="3" key="2">
    <citation type="submission" date="2011-06" db="UniProtKB">
        <authorList>
            <consortium name="Ensembl"/>
        </authorList>
    </citation>
    <scope>IDENTIFICATION</scope>
</reference>
<evidence type="ECO:0000313" key="6">
    <source>
        <dbReference type="RefSeq" id="XP_002942254.1"/>
    </source>
</evidence>
<feature type="compositionally biased region" description="Low complexity" evidence="1">
    <location>
        <begin position="290"/>
        <end position="309"/>
    </location>
</feature>
<dbReference type="OrthoDB" id="2151530at2759"/>
<dbReference type="PANTHER" id="PTHR22409:SF2">
    <property type="entry name" value="CHROMOSOME 19 OPEN READING FRAME 44"/>
    <property type="match status" value="1"/>
</dbReference>
<feature type="compositionally biased region" description="Pro residues" evidence="1">
    <location>
        <begin position="235"/>
        <end position="246"/>
    </location>
</feature>
<feature type="compositionally biased region" description="Low complexity" evidence="1">
    <location>
        <begin position="482"/>
        <end position="501"/>
    </location>
</feature>
<evidence type="ECO:0000313" key="5">
    <source>
        <dbReference type="RefSeq" id="XP_002942253.1"/>
    </source>
</evidence>
<dbReference type="Ensembl" id="ENSXETT00000004449">
    <property type="protein sequence ID" value="ENSXETP00000004449"/>
    <property type="gene ID" value="ENSXETG00000002073"/>
</dbReference>
<dbReference type="HOGENOM" id="CLU_028158_0_0_1"/>
<feature type="compositionally biased region" description="Basic and acidic residues" evidence="1">
    <location>
        <begin position="179"/>
        <end position="193"/>
    </location>
</feature>
<evidence type="ECO:0000313" key="3">
    <source>
        <dbReference type="Ensembl" id="ENSXETP00000004449"/>
    </source>
</evidence>
<dbReference type="RefSeq" id="XP_002942254.1">
    <property type="nucleotide sequence ID" value="XM_002942208.5"/>
</dbReference>
<dbReference type="PANTHER" id="PTHR22409">
    <property type="entry name" value="CHROMOSOME 19 OPEN READING FRAME 44"/>
    <property type="match status" value="1"/>
</dbReference>
<evidence type="ECO:0000313" key="7">
    <source>
        <dbReference type="Xenbase" id="XB-GENE-5854937"/>
    </source>
</evidence>
<reference evidence="3" key="1">
    <citation type="journal article" date="2010" name="Science">
        <title>The genome of the Western clawed frog Xenopus tropicalis.</title>
        <authorList>
            <person name="Hellsten U."/>
            <person name="Harland R.M."/>
            <person name="Gilchrist M.J."/>
            <person name="Hendrix D."/>
            <person name="Jurka J."/>
            <person name="Kapitonov V."/>
            <person name="Ovcharenko I."/>
            <person name="Putnam N.H."/>
            <person name="Shu S."/>
            <person name="Taher L."/>
            <person name="Blitz I.L."/>
            <person name="Blumberg B."/>
            <person name="Dichmann D.S."/>
            <person name="Dubchak I."/>
            <person name="Amaya E."/>
            <person name="Detter J.C."/>
            <person name="Fletcher R."/>
            <person name="Gerhard D.S."/>
            <person name="Goodstein D."/>
            <person name="Graves T."/>
            <person name="Grigoriev I.V."/>
            <person name="Grimwood J."/>
            <person name="Kawashima T."/>
            <person name="Lindquist E."/>
            <person name="Lucas S.M."/>
            <person name="Mead P.E."/>
            <person name="Mitros T."/>
            <person name="Ogino H."/>
            <person name="Ohta Y."/>
            <person name="Poliakov A.V."/>
            <person name="Pollet N."/>
            <person name="Robert J."/>
            <person name="Salamov A."/>
            <person name="Sater A.K."/>
            <person name="Schmutz J."/>
            <person name="Terry A."/>
            <person name="Vize P.D."/>
            <person name="Warren W.C."/>
            <person name="Wells D."/>
            <person name="Wills A."/>
            <person name="Wilson R.K."/>
            <person name="Zimmerman L.B."/>
            <person name="Zorn A.M."/>
            <person name="Grainger R."/>
            <person name="Grammer T."/>
            <person name="Khokha M.K."/>
            <person name="Richardson P.M."/>
            <person name="Rokhsar D.S."/>
        </authorList>
    </citation>
    <scope>NUCLEOTIDE SEQUENCE [LARGE SCALE GENOMIC DNA]</scope>
    <source>
        <strain evidence="3">Nigerian</strain>
    </source>
</reference>
<dbReference type="InterPro" id="IPR027884">
    <property type="entry name" value="DUF4614"/>
</dbReference>
<organism evidence="3">
    <name type="scientific">Xenopus tropicalis</name>
    <name type="common">Western clawed frog</name>
    <name type="synonym">Silurana tropicalis</name>
    <dbReference type="NCBI Taxonomy" id="8364"/>
    <lineage>
        <taxon>Eukaryota</taxon>
        <taxon>Metazoa</taxon>
        <taxon>Chordata</taxon>
        <taxon>Craniata</taxon>
        <taxon>Vertebrata</taxon>
        <taxon>Euteleostomi</taxon>
        <taxon>Amphibia</taxon>
        <taxon>Batrachia</taxon>
        <taxon>Anura</taxon>
        <taxon>Pipoidea</taxon>
        <taxon>Pipidae</taxon>
        <taxon>Xenopodinae</taxon>
        <taxon>Xenopus</taxon>
        <taxon>Silurana</taxon>
    </lineage>
</organism>
<dbReference type="OMA" id="FKINVMT"/>
<name>F6Q2E6_XENTR</name>
<feature type="compositionally biased region" description="Polar residues" evidence="1">
    <location>
        <begin position="264"/>
        <end position="276"/>
    </location>
</feature>
<keyword evidence="4" id="KW-1185">Reference proteome</keyword>
<dbReference type="AGR" id="Xenbase:XB-GENE-5854937"/>
<feature type="compositionally biased region" description="Polar residues" evidence="1">
    <location>
        <begin position="73"/>
        <end position="83"/>
    </location>
</feature>
<evidence type="ECO:0000256" key="1">
    <source>
        <dbReference type="SAM" id="MobiDB-lite"/>
    </source>
</evidence>
<accession>F6Q2E6</accession>
<dbReference type="Xenbase" id="XB-GENE-5854937">
    <property type="gene designation" value="c1h19orf44"/>
</dbReference>
<dbReference type="Bgee" id="ENSXETG00000002073">
    <property type="expression patterns" value="Expressed in 4-cell stage embryo and 12 other cell types or tissues"/>
</dbReference>
<dbReference type="ExpressionAtlas" id="F6Q2E6">
    <property type="expression patterns" value="baseline and differential"/>
</dbReference>
<feature type="region of interest" description="Disordered" evidence="1">
    <location>
        <begin position="466"/>
        <end position="517"/>
    </location>
</feature>
<proteinExistence type="predicted"/>